<reference evidence="2" key="1">
    <citation type="submission" date="2015-07" db="EMBL/GenBank/DDBJ databases">
        <title>MeaNS - Measles Nucleotide Surveillance Program.</title>
        <authorList>
            <person name="Tran T."/>
            <person name="Druce J."/>
        </authorList>
    </citation>
    <scope>NUCLEOTIDE SEQUENCE</scope>
    <source>
        <strain evidence="2">UCB-OBI-ISO-001</strain>
        <tissue evidence="2">Gonad</tissue>
    </source>
</reference>
<accession>A0A0L8FNX0</accession>
<evidence type="ECO:0000256" key="1">
    <source>
        <dbReference type="SAM" id="MobiDB-lite"/>
    </source>
</evidence>
<name>A0A0L8FNX0_OCTBM</name>
<dbReference type="InterPro" id="IPR034629">
    <property type="entry name" value="PTCD2"/>
</dbReference>
<evidence type="ECO:0008006" key="3">
    <source>
        <dbReference type="Google" id="ProtNLM"/>
    </source>
</evidence>
<proteinExistence type="predicted"/>
<feature type="region of interest" description="Disordered" evidence="1">
    <location>
        <begin position="367"/>
        <end position="396"/>
    </location>
</feature>
<dbReference type="GO" id="GO:0005739">
    <property type="term" value="C:mitochondrion"/>
    <property type="evidence" value="ECO:0007669"/>
    <property type="project" value="InterPro"/>
</dbReference>
<dbReference type="EMBL" id="KQ428229">
    <property type="protein sequence ID" value="KOF66338.1"/>
    <property type="molecule type" value="Genomic_DNA"/>
</dbReference>
<dbReference type="OMA" id="ICYKLXI"/>
<dbReference type="OrthoDB" id="6073372at2759"/>
<protein>
    <recommendedName>
        <fullName evidence="3">Pentatricopeptide repeat-containing protein 2, mitochondrial</fullName>
    </recommendedName>
</protein>
<dbReference type="PANTHER" id="PTHR14700">
    <property type="entry name" value="PENTATRICOPEPTIDE REPEAT-CONTAINING PROTEIN 2, MITOCHONDRIAL"/>
    <property type="match status" value="1"/>
</dbReference>
<dbReference type="GO" id="GO:0050684">
    <property type="term" value="P:regulation of mRNA processing"/>
    <property type="evidence" value="ECO:0007669"/>
    <property type="project" value="InterPro"/>
</dbReference>
<dbReference type="GO" id="GO:0007005">
    <property type="term" value="P:mitochondrion organization"/>
    <property type="evidence" value="ECO:0007669"/>
    <property type="project" value="TreeGrafter"/>
</dbReference>
<organism evidence="2">
    <name type="scientific">Octopus bimaculoides</name>
    <name type="common">California two-spotted octopus</name>
    <dbReference type="NCBI Taxonomy" id="37653"/>
    <lineage>
        <taxon>Eukaryota</taxon>
        <taxon>Metazoa</taxon>
        <taxon>Spiralia</taxon>
        <taxon>Lophotrochozoa</taxon>
        <taxon>Mollusca</taxon>
        <taxon>Cephalopoda</taxon>
        <taxon>Coleoidea</taxon>
        <taxon>Octopodiformes</taxon>
        <taxon>Octopoda</taxon>
        <taxon>Incirrata</taxon>
        <taxon>Octopodidae</taxon>
        <taxon>Octopus</taxon>
    </lineage>
</organism>
<evidence type="ECO:0000313" key="2">
    <source>
        <dbReference type="EMBL" id="KOF66338.1"/>
    </source>
</evidence>
<gene>
    <name evidence="2" type="ORF">OCBIM_22012768mg</name>
</gene>
<dbReference type="PANTHER" id="PTHR14700:SF0">
    <property type="entry name" value="PENTATRICOPEPTIDE REPEAT-CONTAINING PROTEIN 2, MITOCHONDRIAL"/>
    <property type="match status" value="1"/>
</dbReference>
<dbReference type="AlphaFoldDB" id="A0A0L8FNX0"/>
<dbReference type="GO" id="GO:0003723">
    <property type="term" value="F:RNA binding"/>
    <property type="evidence" value="ECO:0007669"/>
    <property type="project" value="TreeGrafter"/>
</dbReference>
<dbReference type="KEGG" id="obi:106882152"/>
<sequence>MATRCSLHVLRRTCHLYNSFSSSPWMFTSYLTPVNIKPNCRHLFSQEILGLDNYQRQRILITDRLGDLRPKFIERMKSLANNDSIDRIFTDDLKTMVYIASHNEEIELIQNMLIKYHQQDNSQQFNTYSFGPVVLRLLYIMKDVDMALKLFESEETKPLFSQVTSYIILMDMLYESKQYDETLKVFQIVTERETNIKYPNDCTTIAFATYYALNTAEALQNCQKLLRDCLNLKLQVSNRALVFAVMLALKQEQPAIALEMISLRDDSFQFVLKNLKALCYAKLNRIEDTLPILRSILQCDSPYRNRQLKVFPEVLNVIHSAAENHGDPVFKQTLETIELSFKAGGLISDVLLEDFITQRIVRTRQPQNSFKARGRSTVDGYRSRQSKTVRSRSNVI</sequence>